<evidence type="ECO:0000256" key="11">
    <source>
        <dbReference type="ARBA" id="ARBA00080132"/>
    </source>
</evidence>
<evidence type="ECO:0000256" key="8">
    <source>
        <dbReference type="ARBA" id="ARBA00023128"/>
    </source>
</evidence>
<keyword evidence="7" id="KW-0560">Oxidoreductase</keyword>
<evidence type="ECO:0000256" key="7">
    <source>
        <dbReference type="ARBA" id="ARBA00023002"/>
    </source>
</evidence>
<protein>
    <recommendedName>
        <fullName evidence="5">Hydroxyacid-oxoacid transhydrogenase, mitochondrial</fullName>
        <ecNumber evidence="4">1.1.99.24</ecNumber>
    </recommendedName>
    <alternativeName>
        <fullName evidence="11">3-Hydroxypropionate-oxoacid transhydrogenase</fullName>
    </alternativeName>
</protein>
<dbReference type="InterPro" id="IPR056798">
    <property type="entry name" value="ADH_Fe_C"/>
</dbReference>
<evidence type="ECO:0000256" key="1">
    <source>
        <dbReference type="ARBA" id="ARBA00000813"/>
    </source>
</evidence>
<name>A0A9P1IB78_9PELO</name>
<comment type="subcellular location">
    <subcellularLocation>
        <location evidence="2">Mitochondrion</location>
    </subcellularLocation>
</comment>
<gene>
    <name evidence="14" type="ORF">CAMP_LOCUS3583</name>
</gene>
<dbReference type="GO" id="GO:0004022">
    <property type="term" value="F:alcohol dehydrogenase (NAD+) activity"/>
    <property type="evidence" value="ECO:0007669"/>
    <property type="project" value="InterPro"/>
</dbReference>
<evidence type="ECO:0000256" key="10">
    <source>
        <dbReference type="ARBA" id="ARBA00049496"/>
    </source>
</evidence>
<evidence type="ECO:0000256" key="2">
    <source>
        <dbReference type="ARBA" id="ARBA00004173"/>
    </source>
</evidence>
<comment type="similarity">
    <text evidence="3">Belongs to the iron-containing alcohol dehydrogenase family. Hydroxyacid-oxoacid transhydrogenase subfamily.</text>
</comment>
<dbReference type="SUPFAM" id="SSF56796">
    <property type="entry name" value="Dehydroquinate synthase-like"/>
    <property type="match status" value="1"/>
</dbReference>
<keyword evidence="6" id="KW-0809">Transit peptide</keyword>
<dbReference type="PANTHER" id="PTHR11496">
    <property type="entry name" value="ALCOHOL DEHYDROGENASE"/>
    <property type="match status" value="1"/>
</dbReference>
<dbReference type="GO" id="GO:0047988">
    <property type="term" value="F:hydroxyacid-oxoacid transhydrogenase activity"/>
    <property type="evidence" value="ECO:0007669"/>
    <property type="project" value="UniProtKB-EC"/>
</dbReference>
<dbReference type="GO" id="GO:0046872">
    <property type="term" value="F:metal ion binding"/>
    <property type="evidence" value="ECO:0007669"/>
    <property type="project" value="InterPro"/>
</dbReference>
<dbReference type="InterPro" id="IPR039697">
    <property type="entry name" value="Alcohol_dehydrogenase_Fe"/>
</dbReference>
<keyword evidence="15" id="KW-1185">Reference proteome</keyword>
<evidence type="ECO:0000313" key="14">
    <source>
        <dbReference type="EMBL" id="CAI5440946.1"/>
    </source>
</evidence>
<feature type="domain" description="Alcohol dehydrogenase iron-type/glycerol dehydrogenase GldA" evidence="12">
    <location>
        <begin position="51"/>
        <end position="223"/>
    </location>
</feature>
<dbReference type="FunFam" id="3.40.50.1970:FF:000024">
    <property type="entry name" value="Hydroxyacid-oxoacid transhydrogenase, mitochondrial"/>
    <property type="match status" value="1"/>
</dbReference>
<dbReference type="Proteomes" id="UP001152747">
    <property type="component" value="Unassembled WGS sequence"/>
</dbReference>
<dbReference type="EMBL" id="CANHGI010000002">
    <property type="protein sequence ID" value="CAI5440946.1"/>
    <property type="molecule type" value="Genomic_DNA"/>
</dbReference>
<organism evidence="14 15">
    <name type="scientific">Caenorhabditis angaria</name>
    <dbReference type="NCBI Taxonomy" id="860376"/>
    <lineage>
        <taxon>Eukaryota</taxon>
        <taxon>Metazoa</taxon>
        <taxon>Ecdysozoa</taxon>
        <taxon>Nematoda</taxon>
        <taxon>Chromadorea</taxon>
        <taxon>Rhabditida</taxon>
        <taxon>Rhabditina</taxon>
        <taxon>Rhabditomorpha</taxon>
        <taxon>Rhabditoidea</taxon>
        <taxon>Rhabditidae</taxon>
        <taxon>Peloderinae</taxon>
        <taxon>Caenorhabditis</taxon>
    </lineage>
</organism>
<dbReference type="Gene3D" id="3.40.50.1970">
    <property type="match status" value="1"/>
</dbReference>
<evidence type="ECO:0000259" key="13">
    <source>
        <dbReference type="Pfam" id="PF25137"/>
    </source>
</evidence>
<dbReference type="AlphaFoldDB" id="A0A9P1IB78"/>
<dbReference type="EC" id="1.1.99.24" evidence="4"/>
<comment type="catalytic activity">
    <reaction evidence="1">
        <text>(S)-3-hydroxybutanoate + 2-oxoglutarate = (R)-2-hydroxyglutarate + acetoacetate</text>
        <dbReference type="Rhea" id="RHEA:23048"/>
        <dbReference type="ChEBI" id="CHEBI:11047"/>
        <dbReference type="ChEBI" id="CHEBI:13705"/>
        <dbReference type="ChEBI" id="CHEBI:15801"/>
        <dbReference type="ChEBI" id="CHEBI:16810"/>
        <dbReference type="EC" id="1.1.99.24"/>
    </reaction>
</comment>
<dbReference type="PROSITE" id="PS00913">
    <property type="entry name" value="ADH_IRON_1"/>
    <property type="match status" value="1"/>
</dbReference>
<dbReference type="Gene3D" id="1.20.1090.10">
    <property type="entry name" value="Dehydroquinate synthase-like - alpha domain"/>
    <property type="match status" value="1"/>
</dbReference>
<evidence type="ECO:0000313" key="15">
    <source>
        <dbReference type="Proteomes" id="UP001152747"/>
    </source>
</evidence>
<dbReference type="InterPro" id="IPR001670">
    <property type="entry name" value="ADH_Fe/GldA"/>
</dbReference>
<proteinExistence type="inferred from homology"/>
<dbReference type="CDD" id="cd08190">
    <property type="entry name" value="HOT"/>
    <property type="match status" value="1"/>
</dbReference>
<dbReference type="Pfam" id="PF25137">
    <property type="entry name" value="ADH_Fe_C"/>
    <property type="match status" value="1"/>
</dbReference>
<comment type="function">
    <text evidence="9">Catalyzes the cofactor-independent reversible oxidation of gamma-hydroxybutyrate (GHB) to succinic semialdehyde (SSA) coupled to reduction of 2-ketoglutarate (2-KG) to D-2-hydroxyglutarate (D-2-HG). L-3-hydroxybutyrate (L-3-OHB) is also a substrate for HOT when using 2-KG as hydrogen acceptor, resulting in the formation of D-2-HG.</text>
</comment>
<dbReference type="PANTHER" id="PTHR11496:SF83">
    <property type="entry name" value="HYDROXYACID-OXOACID TRANSHYDROGENASE, MITOCHONDRIAL"/>
    <property type="match status" value="1"/>
</dbReference>
<dbReference type="FunFam" id="1.20.1090.10:FF:000003">
    <property type="entry name" value="Probable hydroxyacid-oxoacid transhydrogenase, mitochondrial"/>
    <property type="match status" value="1"/>
</dbReference>
<comment type="catalytic activity">
    <reaction evidence="10">
        <text>4-hydroxybutanoate + 2-oxoglutarate = (R)-2-hydroxyglutarate + succinate semialdehyde</text>
        <dbReference type="Rhea" id="RHEA:24734"/>
        <dbReference type="ChEBI" id="CHEBI:15801"/>
        <dbReference type="ChEBI" id="CHEBI:16724"/>
        <dbReference type="ChEBI" id="CHEBI:16810"/>
        <dbReference type="ChEBI" id="CHEBI:57706"/>
        <dbReference type="EC" id="1.1.99.24"/>
    </reaction>
</comment>
<evidence type="ECO:0000256" key="4">
    <source>
        <dbReference type="ARBA" id="ARBA00013182"/>
    </source>
</evidence>
<dbReference type="InterPro" id="IPR018211">
    <property type="entry name" value="ADH_Fe_CS"/>
</dbReference>
<feature type="domain" description="Fe-containing alcohol dehydrogenase-like C-terminal" evidence="13">
    <location>
        <begin position="272"/>
        <end position="433"/>
    </location>
</feature>
<dbReference type="InterPro" id="IPR042157">
    <property type="entry name" value="HOT"/>
</dbReference>
<evidence type="ECO:0000256" key="5">
    <source>
        <dbReference type="ARBA" id="ARBA00021046"/>
    </source>
</evidence>
<comment type="caution">
    <text evidence="14">The sequence shown here is derived from an EMBL/GenBank/DDBJ whole genome shotgun (WGS) entry which is preliminary data.</text>
</comment>
<dbReference type="Pfam" id="PF00465">
    <property type="entry name" value="Fe-ADH"/>
    <property type="match status" value="1"/>
</dbReference>
<evidence type="ECO:0000256" key="9">
    <source>
        <dbReference type="ARBA" id="ARBA00024921"/>
    </source>
</evidence>
<reference evidence="14" key="1">
    <citation type="submission" date="2022-11" db="EMBL/GenBank/DDBJ databases">
        <authorList>
            <person name="Kikuchi T."/>
        </authorList>
    </citation>
    <scope>NUCLEOTIDE SEQUENCE</scope>
    <source>
        <strain evidence="14">PS1010</strain>
    </source>
</reference>
<keyword evidence="8" id="KW-0496">Mitochondrion</keyword>
<sequence>MSSAAARGIMSRMGGGCCPHHAHPSTSPFRLAKLHGNQGNTDYAFEMVCSTLRFGKGVTLEIGHDIRQLGAKKTLLLTDKNVQKTIAFQNTELALQKVNADYEVYDNVLIEPTDKSMQHAISYAKSKNFDSFIAVGGGSVIDTTKAAALYASNPEADFLDFVGPPFGKSLQPKNPMLPLIAVPTTAGTGSETTGAAIMDLPEHKCKTGIRLRCIKPYLAIVDPLNVMSMPRNVAIYSGFDVLCHALESFTALPYHQRSPRPANPQIRPVYQGSNPISDVWSKEALRIIGKYFRRSVFDPTDEEARTEMLKASSFAGIGFGNAGVHLCHGLSYPISSQAKKCVAHDYPQDKKLIPHGLSVMTTAVADFEFTTEACPDRHLIAAQQLGANIPENSSNEYISKTLCDQLRSFMKDFGVPNGLKGMGFEFSDIEYEATCLCGKCNNLDDMEYCCASIFPSNVKFQANIGKLVSEKLEEKFWKGEHNRCIVDCDNFEKYLDEETLKVFKTGYKFGLGIDDNSWKPTNYRFYSYSMFVADLNLKLKKKRLPLPACIIKRVREKWPSSSYTGFLSGFTFNYENDCD</sequence>
<accession>A0A9P1IB78</accession>
<dbReference type="OrthoDB" id="339764at2759"/>
<dbReference type="GO" id="GO:0005739">
    <property type="term" value="C:mitochondrion"/>
    <property type="evidence" value="ECO:0007669"/>
    <property type="project" value="UniProtKB-SubCell"/>
</dbReference>
<evidence type="ECO:0000256" key="6">
    <source>
        <dbReference type="ARBA" id="ARBA00022946"/>
    </source>
</evidence>
<evidence type="ECO:0000256" key="3">
    <source>
        <dbReference type="ARBA" id="ARBA00010005"/>
    </source>
</evidence>
<evidence type="ECO:0000259" key="12">
    <source>
        <dbReference type="Pfam" id="PF00465"/>
    </source>
</evidence>